<dbReference type="Gene3D" id="3.30.70.360">
    <property type="match status" value="2"/>
</dbReference>
<evidence type="ECO:0000256" key="6">
    <source>
        <dbReference type="ARBA" id="ARBA00022833"/>
    </source>
</evidence>
<keyword evidence="5" id="KW-0378">Hydrolase</keyword>
<sequence>MNWLKLAEEKKEEIITELQKLIQIPSVLQKDLATDDMPFGPKPLEALQHMLREGEQAGFTTKNVDNMAGHIEMGEGEEILGILCHVDVVPEGNGWTYPPFEGIVANDRVYGRGAIDDKGPTIAAWMAMKLVKESGIELSKKVRMIIGTDEESGFRCVDRYFQKEEMPTIGFAPDADFPIINAEKGIASLIFTQTGSPETETIQFFQAGKRTNMVPDEAFAFVFGGLITIKEKFDVFAKEHGITGEVAPQGPTVKVLVHGKSAHAMEPDEGVNAAIVLAKFLQTINLTDHSKAFVDFLVEGFGEDSRGHNLALNFTDEISGDTTLNPGVIHYAPEQGSCTQVSMRYSVTYPFEKKLAACREVLKQMSITLDLGSNSAPHHVDEKDELIQTLQKVYKRNTGEEAKLLSIGGGTYARVLDKGVAFGMLFPGRKDVAHQLDEYVDIEDLIKATAIYADAIVELAGKNIEAGEK</sequence>
<protein>
    <submittedName>
        <fullName evidence="10">Dipeptidase PepV</fullName>
    </submittedName>
</protein>
<dbReference type="InterPro" id="IPR010964">
    <property type="entry name" value="M20A_pepV-rel"/>
</dbReference>
<keyword evidence="6" id="KW-0862">Zinc</keyword>
<dbReference type="CDD" id="cd03888">
    <property type="entry name" value="M20_PepV"/>
    <property type="match status" value="1"/>
</dbReference>
<evidence type="ECO:0000256" key="2">
    <source>
        <dbReference type="ARBA" id="ARBA00006247"/>
    </source>
</evidence>
<dbReference type="InterPro" id="IPR050072">
    <property type="entry name" value="Peptidase_M20A"/>
</dbReference>
<dbReference type="InterPro" id="IPR011650">
    <property type="entry name" value="Peptidase_M20_dimer"/>
</dbReference>
<evidence type="ECO:0000256" key="5">
    <source>
        <dbReference type="ARBA" id="ARBA00022801"/>
    </source>
</evidence>
<evidence type="ECO:0000313" key="11">
    <source>
        <dbReference type="Proteomes" id="UP000317316"/>
    </source>
</evidence>
<evidence type="ECO:0000259" key="9">
    <source>
        <dbReference type="Pfam" id="PF07687"/>
    </source>
</evidence>
<dbReference type="AlphaFoldDB" id="A0A544T988"/>
<evidence type="ECO:0000256" key="3">
    <source>
        <dbReference type="ARBA" id="ARBA00022670"/>
    </source>
</evidence>
<dbReference type="InterPro" id="IPR002933">
    <property type="entry name" value="Peptidase_M20"/>
</dbReference>
<dbReference type="GO" id="GO:0008270">
    <property type="term" value="F:zinc ion binding"/>
    <property type="evidence" value="ECO:0007669"/>
    <property type="project" value="InterPro"/>
</dbReference>
<comment type="cofactor">
    <cofactor evidence="1">
        <name>Zn(2+)</name>
        <dbReference type="ChEBI" id="CHEBI:29105"/>
    </cofactor>
</comment>
<evidence type="ECO:0000256" key="1">
    <source>
        <dbReference type="ARBA" id="ARBA00001947"/>
    </source>
</evidence>
<evidence type="ECO:0000256" key="8">
    <source>
        <dbReference type="ARBA" id="ARBA00023049"/>
    </source>
</evidence>
<proteinExistence type="inferred from homology"/>
<keyword evidence="4" id="KW-0479">Metal-binding</keyword>
<keyword evidence="3" id="KW-0645">Protease</keyword>
<dbReference type="Proteomes" id="UP000317316">
    <property type="component" value="Unassembled WGS sequence"/>
</dbReference>
<dbReference type="PANTHER" id="PTHR43808:SF31">
    <property type="entry name" value="N-ACETYL-L-CITRULLINE DEACETYLASE"/>
    <property type="match status" value="1"/>
</dbReference>
<comment type="similarity">
    <text evidence="2">Belongs to the peptidase M20A family.</text>
</comment>
<keyword evidence="7" id="KW-0224">Dipeptidase</keyword>
<dbReference type="GO" id="GO:0016805">
    <property type="term" value="F:dipeptidase activity"/>
    <property type="evidence" value="ECO:0007669"/>
    <property type="project" value="UniProtKB-KW"/>
</dbReference>
<evidence type="ECO:0000256" key="4">
    <source>
        <dbReference type="ARBA" id="ARBA00022723"/>
    </source>
</evidence>
<accession>A0A544T988</accession>
<dbReference type="GO" id="GO:0008777">
    <property type="term" value="F:acetylornithine deacetylase activity"/>
    <property type="evidence" value="ECO:0007669"/>
    <property type="project" value="TreeGrafter"/>
</dbReference>
<dbReference type="EMBL" id="VDGH01000005">
    <property type="protein sequence ID" value="TQR14005.1"/>
    <property type="molecule type" value="Genomic_DNA"/>
</dbReference>
<dbReference type="SUPFAM" id="SSF55031">
    <property type="entry name" value="Bacterial exopeptidase dimerisation domain"/>
    <property type="match status" value="1"/>
</dbReference>
<evidence type="ECO:0000313" key="10">
    <source>
        <dbReference type="EMBL" id="TQR14005.1"/>
    </source>
</evidence>
<dbReference type="NCBIfam" id="NF005591">
    <property type="entry name" value="PRK07318.1"/>
    <property type="match status" value="1"/>
</dbReference>
<dbReference type="Gene3D" id="3.40.630.10">
    <property type="entry name" value="Zn peptidases"/>
    <property type="match status" value="1"/>
</dbReference>
<dbReference type="SUPFAM" id="SSF53187">
    <property type="entry name" value="Zn-dependent exopeptidases"/>
    <property type="match status" value="1"/>
</dbReference>
<evidence type="ECO:0000256" key="7">
    <source>
        <dbReference type="ARBA" id="ARBA00022997"/>
    </source>
</evidence>
<dbReference type="NCBIfam" id="TIGR01887">
    <property type="entry name" value="dipeptidaselike"/>
    <property type="match status" value="1"/>
</dbReference>
<reference evidence="10 11" key="1">
    <citation type="submission" date="2019-05" db="EMBL/GenBank/DDBJ databases">
        <title>Psychrobacillus vulpis sp. nov., a new species isolated from feces of a red fox that inhabits in The Tablas de Daimiel Natural Park, Albacete, Spain.</title>
        <authorList>
            <person name="Rodriguez M."/>
            <person name="Reina J.C."/>
            <person name="Bejar V."/>
            <person name="Llamas I."/>
        </authorList>
    </citation>
    <scope>NUCLEOTIDE SEQUENCE [LARGE SCALE GENOMIC DNA]</scope>
    <source>
        <strain evidence="10 11">NEAU-3TGS17</strain>
    </source>
</reference>
<dbReference type="GO" id="GO:0006526">
    <property type="term" value="P:L-arginine biosynthetic process"/>
    <property type="evidence" value="ECO:0007669"/>
    <property type="project" value="TreeGrafter"/>
</dbReference>
<dbReference type="PANTHER" id="PTHR43808">
    <property type="entry name" value="ACETYLORNITHINE DEACETYLASE"/>
    <property type="match status" value="1"/>
</dbReference>
<name>A0A544T988_9BACI</name>
<dbReference type="Pfam" id="PF01546">
    <property type="entry name" value="Peptidase_M20"/>
    <property type="match status" value="1"/>
</dbReference>
<dbReference type="InterPro" id="IPR036264">
    <property type="entry name" value="Bact_exopeptidase_dim_dom"/>
</dbReference>
<comment type="caution">
    <text evidence="10">The sequence shown here is derived from an EMBL/GenBank/DDBJ whole genome shotgun (WGS) entry which is preliminary data.</text>
</comment>
<dbReference type="RefSeq" id="WP_142538836.1">
    <property type="nucleotide sequence ID" value="NZ_BMIE01000005.1"/>
</dbReference>
<dbReference type="OrthoDB" id="9761532at2"/>
<dbReference type="GO" id="GO:0008237">
    <property type="term" value="F:metallopeptidase activity"/>
    <property type="evidence" value="ECO:0007669"/>
    <property type="project" value="UniProtKB-KW"/>
</dbReference>
<keyword evidence="8" id="KW-0482">Metalloprotease</keyword>
<keyword evidence="11" id="KW-1185">Reference proteome</keyword>
<feature type="domain" description="Peptidase M20 dimerisation" evidence="9">
    <location>
        <begin position="253"/>
        <end position="331"/>
    </location>
</feature>
<dbReference type="GO" id="GO:0006508">
    <property type="term" value="P:proteolysis"/>
    <property type="evidence" value="ECO:0007669"/>
    <property type="project" value="UniProtKB-KW"/>
</dbReference>
<dbReference type="Pfam" id="PF07687">
    <property type="entry name" value="M20_dimer"/>
    <property type="match status" value="1"/>
</dbReference>
<organism evidence="10 11">
    <name type="scientific">Psychrobacillus lasiicapitis</name>
    <dbReference type="NCBI Taxonomy" id="1636719"/>
    <lineage>
        <taxon>Bacteria</taxon>
        <taxon>Bacillati</taxon>
        <taxon>Bacillota</taxon>
        <taxon>Bacilli</taxon>
        <taxon>Bacillales</taxon>
        <taxon>Bacillaceae</taxon>
        <taxon>Psychrobacillus</taxon>
    </lineage>
</organism>
<gene>
    <name evidence="10" type="primary">pepV</name>
    <name evidence="10" type="ORF">FG382_10400</name>
</gene>